<keyword evidence="2 14" id="KW-0547">Nucleotide-binding</keyword>
<name>A0A1W6LMM8_9BACT</name>
<keyword evidence="7 14" id="KW-0067">ATP-binding</keyword>
<dbReference type="PROSITE" id="PS51217">
    <property type="entry name" value="UVRD_HELICASE_CTER"/>
    <property type="match status" value="1"/>
</dbReference>
<keyword evidence="19" id="KW-1185">Reference proteome</keyword>
<dbReference type="InterPro" id="IPR000212">
    <property type="entry name" value="DNA_helicase_UvrD/REP"/>
</dbReference>
<keyword evidence="8" id="KW-0238">DNA-binding</keyword>
<dbReference type="Proteomes" id="UP000193334">
    <property type="component" value="Chromosome"/>
</dbReference>
<dbReference type="InterPro" id="IPR011604">
    <property type="entry name" value="PDDEXK-like_dom_sf"/>
</dbReference>
<dbReference type="InterPro" id="IPR038726">
    <property type="entry name" value="PDDEXK_AddAB-type"/>
</dbReference>
<evidence type="ECO:0000256" key="4">
    <source>
        <dbReference type="ARBA" id="ARBA00022801"/>
    </source>
</evidence>
<dbReference type="PANTHER" id="PTHR11070:SF48">
    <property type="entry name" value="ATP-DEPENDENT HELICASE_NUCLEASE SUBUNIT A"/>
    <property type="match status" value="1"/>
</dbReference>
<evidence type="ECO:0000256" key="10">
    <source>
        <dbReference type="ARBA" id="ARBA00023235"/>
    </source>
</evidence>
<dbReference type="GO" id="GO:0000725">
    <property type="term" value="P:recombinational repair"/>
    <property type="evidence" value="ECO:0007669"/>
    <property type="project" value="TreeGrafter"/>
</dbReference>
<dbReference type="InterPro" id="IPR014017">
    <property type="entry name" value="DNA_helicase_UvrD-like_C"/>
</dbReference>
<evidence type="ECO:0000256" key="7">
    <source>
        <dbReference type="ARBA" id="ARBA00022840"/>
    </source>
</evidence>
<dbReference type="GO" id="GO:0005524">
    <property type="term" value="F:ATP binding"/>
    <property type="evidence" value="ECO:0007669"/>
    <property type="project" value="UniProtKB-UniRule"/>
</dbReference>
<evidence type="ECO:0000256" key="1">
    <source>
        <dbReference type="ARBA" id="ARBA00022722"/>
    </source>
</evidence>
<evidence type="ECO:0000256" key="3">
    <source>
        <dbReference type="ARBA" id="ARBA00022763"/>
    </source>
</evidence>
<dbReference type="InterPro" id="IPR011335">
    <property type="entry name" value="Restrct_endonuc-II-like"/>
</dbReference>
<dbReference type="EC" id="5.6.2.4" evidence="12"/>
<evidence type="ECO:0000259" key="16">
    <source>
        <dbReference type="PROSITE" id="PS51198"/>
    </source>
</evidence>
<proteinExistence type="predicted"/>
<evidence type="ECO:0000256" key="14">
    <source>
        <dbReference type="PROSITE-ProRule" id="PRU00560"/>
    </source>
</evidence>
<comment type="catalytic activity">
    <reaction evidence="11">
        <text>Couples ATP hydrolysis with the unwinding of duplex DNA by translocating in the 3'-5' direction.</text>
        <dbReference type="EC" id="5.6.2.4"/>
    </reaction>
</comment>
<dbReference type="GO" id="GO:0005829">
    <property type="term" value="C:cytosol"/>
    <property type="evidence" value="ECO:0007669"/>
    <property type="project" value="TreeGrafter"/>
</dbReference>
<comment type="catalytic activity">
    <reaction evidence="13">
        <text>ATP + H2O = ADP + phosphate + H(+)</text>
        <dbReference type="Rhea" id="RHEA:13065"/>
        <dbReference type="ChEBI" id="CHEBI:15377"/>
        <dbReference type="ChEBI" id="CHEBI:15378"/>
        <dbReference type="ChEBI" id="CHEBI:30616"/>
        <dbReference type="ChEBI" id="CHEBI:43474"/>
        <dbReference type="ChEBI" id="CHEBI:456216"/>
        <dbReference type="EC" id="5.6.2.4"/>
    </reaction>
</comment>
<keyword evidence="9" id="KW-0234">DNA repair</keyword>
<dbReference type="GO" id="GO:0016887">
    <property type="term" value="F:ATP hydrolysis activity"/>
    <property type="evidence" value="ECO:0007669"/>
    <property type="project" value="RHEA"/>
</dbReference>
<dbReference type="KEGG" id="pbp:STSP1_01445"/>
<feature type="region of interest" description="Disordered" evidence="15">
    <location>
        <begin position="808"/>
        <end position="829"/>
    </location>
</feature>
<dbReference type="GO" id="GO:0003677">
    <property type="term" value="F:DNA binding"/>
    <property type="evidence" value="ECO:0007669"/>
    <property type="project" value="UniProtKB-KW"/>
</dbReference>
<feature type="binding site" evidence="14">
    <location>
        <begin position="23"/>
        <end position="30"/>
    </location>
    <ligand>
        <name>ATP</name>
        <dbReference type="ChEBI" id="CHEBI:30616"/>
    </ligand>
</feature>
<dbReference type="Pfam" id="PF12705">
    <property type="entry name" value="PDDEXK_1"/>
    <property type="match status" value="1"/>
</dbReference>
<dbReference type="PANTHER" id="PTHR11070">
    <property type="entry name" value="UVRD / RECB / PCRA DNA HELICASE FAMILY MEMBER"/>
    <property type="match status" value="1"/>
</dbReference>
<evidence type="ECO:0000259" key="17">
    <source>
        <dbReference type="PROSITE" id="PS51217"/>
    </source>
</evidence>
<dbReference type="SUPFAM" id="SSF52540">
    <property type="entry name" value="P-loop containing nucleoside triphosphate hydrolases"/>
    <property type="match status" value="1"/>
</dbReference>
<evidence type="ECO:0000256" key="5">
    <source>
        <dbReference type="ARBA" id="ARBA00022806"/>
    </source>
</evidence>
<keyword evidence="6" id="KW-0269">Exonuclease</keyword>
<dbReference type="Gene3D" id="3.40.50.300">
    <property type="entry name" value="P-loop containing nucleotide triphosphate hydrolases"/>
    <property type="match status" value="4"/>
</dbReference>
<keyword evidence="4 14" id="KW-0378">Hydrolase</keyword>
<dbReference type="InterPro" id="IPR014016">
    <property type="entry name" value="UvrD-like_ATP-bd"/>
</dbReference>
<evidence type="ECO:0000256" key="12">
    <source>
        <dbReference type="ARBA" id="ARBA00034808"/>
    </source>
</evidence>
<dbReference type="RefSeq" id="WP_085755725.1">
    <property type="nucleotide sequence ID" value="NZ_CP021023.1"/>
</dbReference>
<dbReference type="GO" id="GO:0004527">
    <property type="term" value="F:exonuclease activity"/>
    <property type="evidence" value="ECO:0007669"/>
    <property type="project" value="UniProtKB-KW"/>
</dbReference>
<evidence type="ECO:0000313" key="18">
    <source>
        <dbReference type="EMBL" id="ARN57050.1"/>
    </source>
</evidence>
<feature type="domain" description="UvrD-like helicase C-terminal" evidence="17">
    <location>
        <begin position="334"/>
        <end position="642"/>
    </location>
</feature>
<sequence length="991" mass="110887">MSANWTNQQKDIISSQGTVYVTASAGTGKTAVVIERVLEFICSGGCLDELLLITFTNAAAGEMKERLLGKLRQRGANSSEDIRKHILAQLQLIDAAQISTIHSFCSKIVSNYFFKAGVCASYRISHGSEIKVLQKEALQETMNEVWENPDLARPAAELLENRDANISSDHSILAEVIKISDYCSSLPAPEEWVSNCSSPEDPTNELAKKTNISRFAFGEMLKIYRRKFAEKKRAMNVLDYSDLEHFALKILSDEESARQIKTQYRQIYVDEFQDTSGIQNRIIDLLANDNIFLVGDIKQSIYGFRNARPDLFAEKISKNPEAAKSLSNNFRCRPEIISFANDVFSEIMQPPESLVDYKGEHMLEAAAEFQSFSLPGKPCEQFFIATESNAPRKRELNAILTAQKVREILSEGEIYENQSPQSRRKIKMSDIAILKKDLKEYSTYVEQFRQAGIELKVLGRAELKASIEYIDILSMLKFLNNPTDQVAMAAVMRSPFYQFSEDQMLQAAVSSTGGKLNIQAVEQFAEGSGEMAEKFAAFLEDTKSLREQIHSLEIPELVWKIINHRNYLAFASSISGASFRRDNLLKLHSLACDYQDLSSGQGAASLPGFIEFLDKLTDKDIGAGTPPGGDAVSLMTVHASKGLEFPVVILPDLDKGPKSDNSQVIMSEKLGLAINSDNTTKEKTPLYDKISQENSLARIDEERRILYVAMTRAKEKLVLIGADKQADKTNSKSFWNWIYPCSEPKFYSESEIKDIAKNLRAQKEKAASSEQLDLKGITDRCSITDKIVNPESGPLKISASQVGHKEFKPSPVFSSAAPEEQTEADPRQKGSAVHLVFERVIKSGRFEGIDYVRNIYQNLADEGLIEKEMLTENDLSSICGFFNTSAGKNSLQNTSMSEWPFTAYIEAEKLGIQGDQKVIVQGVIDLVIENENDFEIIDFKTDKVSEEQLRERAEVYKGQLTAYAIAAEKILDKPASARRLYFVKNGKMLDI</sequence>
<evidence type="ECO:0000313" key="19">
    <source>
        <dbReference type="Proteomes" id="UP000193334"/>
    </source>
</evidence>
<dbReference type="Gene3D" id="3.90.320.10">
    <property type="match status" value="1"/>
</dbReference>
<dbReference type="AlphaFoldDB" id="A0A1W6LMM8"/>
<keyword evidence="10" id="KW-0413">Isomerase</keyword>
<dbReference type="GO" id="GO:0033202">
    <property type="term" value="C:DNA helicase complex"/>
    <property type="evidence" value="ECO:0007669"/>
    <property type="project" value="TreeGrafter"/>
</dbReference>
<protein>
    <recommendedName>
        <fullName evidence="12">DNA 3'-5' helicase</fullName>
        <ecNumber evidence="12">5.6.2.4</ecNumber>
    </recommendedName>
</protein>
<keyword evidence="3" id="KW-0227">DNA damage</keyword>
<dbReference type="STRING" id="1941349.STSP1_01445"/>
<keyword evidence="5 14" id="KW-0347">Helicase</keyword>
<dbReference type="PROSITE" id="PS51198">
    <property type="entry name" value="UVRD_HELICASE_ATP_BIND"/>
    <property type="match status" value="1"/>
</dbReference>
<dbReference type="GO" id="GO:0043138">
    <property type="term" value="F:3'-5' DNA helicase activity"/>
    <property type="evidence" value="ECO:0007669"/>
    <property type="project" value="UniProtKB-EC"/>
</dbReference>
<evidence type="ECO:0000256" key="9">
    <source>
        <dbReference type="ARBA" id="ARBA00023204"/>
    </source>
</evidence>
<dbReference type="SUPFAM" id="SSF52980">
    <property type="entry name" value="Restriction endonuclease-like"/>
    <property type="match status" value="1"/>
</dbReference>
<reference evidence="19" key="1">
    <citation type="submission" date="2017-04" db="EMBL/GenBank/DDBJ databases">
        <title>Comparative genomics and description of representatives of a novel lineage of planctomycetes thriving in anoxic sediments.</title>
        <authorList>
            <person name="Spring S."/>
            <person name="Bunk B."/>
            <person name="Sproer C."/>
        </authorList>
    </citation>
    <scope>NUCLEOTIDE SEQUENCE [LARGE SCALE GENOMIC DNA]</scope>
    <source>
        <strain evidence="19">ST-PulAB-D4</strain>
    </source>
</reference>
<feature type="domain" description="UvrD-like helicase ATP-binding" evidence="16">
    <location>
        <begin position="2"/>
        <end position="333"/>
    </location>
</feature>
<gene>
    <name evidence="18" type="primary">addA</name>
    <name evidence="18" type="ORF">STSP1_01445</name>
</gene>
<accession>A0A1W6LMM8</accession>
<dbReference type="Pfam" id="PF00580">
    <property type="entry name" value="UvrD-helicase"/>
    <property type="match status" value="1"/>
</dbReference>
<evidence type="ECO:0000256" key="11">
    <source>
        <dbReference type="ARBA" id="ARBA00034617"/>
    </source>
</evidence>
<evidence type="ECO:0000256" key="2">
    <source>
        <dbReference type="ARBA" id="ARBA00022741"/>
    </source>
</evidence>
<dbReference type="CDD" id="cd17932">
    <property type="entry name" value="DEXQc_UvrD"/>
    <property type="match status" value="1"/>
</dbReference>
<evidence type="ECO:0000256" key="8">
    <source>
        <dbReference type="ARBA" id="ARBA00023125"/>
    </source>
</evidence>
<keyword evidence="1" id="KW-0540">Nuclease</keyword>
<evidence type="ECO:0000256" key="13">
    <source>
        <dbReference type="ARBA" id="ARBA00048988"/>
    </source>
</evidence>
<organism evidence="18 19">
    <name type="scientific">Sedimentisphaera salicampi</name>
    <dbReference type="NCBI Taxonomy" id="1941349"/>
    <lineage>
        <taxon>Bacteria</taxon>
        <taxon>Pseudomonadati</taxon>
        <taxon>Planctomycetota</taxon>
        <taxon>Phycisphaerae</taxon>
        <taxon>Sedimentisphaerales</taxon>
        <taxon>Sedimentisphaeraceae</taxon>
        <taxon>Sedimentisphaera</taxon>
    </lineage>
</organism>
<dbReference type="Pfam" id="PF13361">
    <property type="entry name" value="UvrD_C"/>
    <property type="match status" value="1"/>
</dbReference>
<evidence type="ECO:0000256" key="15">
    <source>
        <dbReference type="SAM" id="MobiDB-lite"/>
    </source>
</evidence>
<evidence type="ECO:0000256" key="6">
    <source>
        <dbReference type="ARBA" id="ARBA00022839"/>
    </source>
</evidence>
<dbReference type="Gene3D" id="1.10.486.10">
    <property type="entry name" value="PCRA, domain 4"/>
    <property type="match status" value="1"/>
</dbReference>
<dbReference type="EMBL" id="CP021023">
    <property type="protein sequence ID" value="ARN57050.1"/>
    <property type="molecule type" value="Genomic_DNA"/>
</dbReference>
<dbReference type="InterPro" id="IPR027417">
    <property type="entry name" value="P-loop_NTPase"/>
</dbReference>